<dbReference type="AlphaFoldDB" id="A0A6A6TM99"/>
<sequence length="308" mass="34883">MAVRNQIRPSSRRGASGAWNRLKPVRDDTLETYGLPSKGETRLNDFKTQEIYYNRIVERYMKFCAASTNGEDLSSQFASLNLNSTSTSLSPAATPTETAIPILTPRSTNLPSASELASVLSALRKLREAITATARRDQFAQRAYIFNIHAAILCKDWESYAPALTALLNVIHPKTPLSSTELYEYVGYMILDQACRQGDIAGAHETKLQYKYTDRRVELVLRALVSDNWVVFWKMKKAVDGYQRRIIEYAEQGMRVHALKCLGRGYMSADRRYVERCADRKWADLVQDGVGWELTEADRVLIKTPKGK</sequence>
<protein>
    <recommendedName>
        <fullName evidence="3">CSN8/PSMD8/EIF3K domain-containing protein</fullName>
    </recommendedName>
</protein>
<proteinExistence type="predicted"/>
<evidence type="ECO:0008006" key="3">
    <source>
        <dbReference type="Google" id="ProtNLM"/>
    </source>
</evidence>
<name>A0A6A6TM99_9PLEO</name>
<dbReference type="PANTHER" id="PTHR39398">
    <property type="entry name" value="YALI0F14311P"/>
    <property type="match status" value="1"/>
</dbReference>
<accession>A0A6A6TM99</accession>
<keyword evidence="2" id="KW-1185">Reference proteome</keyword>
<evidence type="ECO:0000313" key="2">
    <source>
        <dbReference type="Proteomes" id="UP000799324"/>
    </source>
</evidence>
<reference evidence="1" key="1">
    <citation type="journal article" date="2020" name="Stud. Mycol.">
        <title>101 Dothideomycetes genomes: a test case for predicting lifestyles and emergence of pathogens.</title>
        <authorList>
            <person name="Haridas S."/>
            <person name="Albert R."/>
            <person name="Binder M."/>
            <person name="Bloem J."/>
            <person name="Labutti K."/>
            <person name="Salamov A."/>
            <person name="Andreopoulos B."/>
            <person name="Baker S."/>
            <person name="Barry K."/>
            <person name="Bills G."/>
            <person name="Bluhm B."/>
            <person name="Cannon C."/>
            <person name="Castanera R."/>
            <person name="Culley D."/>
            <person name="Daum C."/>
            <person name="Ezra D."/>
            <person name="Gonzalez J."/>
            <person name="Henrissat B."/>
            <person name="Kuo A."/>
            <person name="Liang C."/>
            <person name="Lipzen A."/>
            <person name="Lutzoni F."/>
            <person name="Magnuson J."/>
            <person name="Mondo S."/>
            <person name="Nolan M."/>
            <person name="Ohm R."/>
            <person name="Pangilinan J."/>
            <person name="Park H.-J."/>
            <person name="Ramirez L."/>
            <person name="Alfaro M."/>
            <person name="Sun H."/>
            <person name="Tritt A."/>
            <person name="Yoshinaga Y."/>
            <person name="Zwiers L.-H."/>
            <person name="Turgeon B."/>
            <person name="Goodwin S."/>
            <person name="Spatafora J."/>
            <person name="Crous P."/>
            <person name="Grigoriev I."/>
        </authorList>
    </citation>
    <scope>NUCLEOTIDE SEQUENCE</scope>
    <source>
        <strain evidence="1">CBS 122681</strain>
    </source>
</reference>
<dbReference type="OrthoDB" id="2100128at2759"/>
<dbReference type="Proteomes" id="UP000799324">
    <property type="component" value="Unassembled WGS sequence"/>
</dbReference>
<evidence type="ECO:0000313" key="1">
    <source>
        <dbReference type="EMBL" id="KAF2660576.1"/>
    </source>
</evidence>
<dbReference type="EMBL" id="MU004299">
    <property type="protein sequence ID" value="KAF2660576.1"/>
    <property type="molecule type" value="Genomic_DNA"/>
</dbReference>
<gene>
    <name evidence="1" type="ORF">K491DRAFT_701664</name>
</gene>
<organism evidence="1 2">
    <name type="scientific">Lophiostoma macrostomum CBS 122681</name>
    <dbReference type="NCBI Taxonomy" id="1314788"/>
    <lineage>
        <taxon>Eukaryota</taxon>
        <taxon>Fungi</taxon>
        <taxon>Dikarya</taxon>
        <taxon>Ascomycota</taxon>
        <taxon>Pezizomycotina</taxon>
        <taxon>Dothideomycetes</taxon>
        <taxon>Pleosporomycetidae</taxon>
        <taxon>Pleosporales</taxon>
        <taxon>Lophiostomataceae</taxon>
        <taxon>Lophiostoma</taxon>
    </lineage>
</organism>
<dbReference type="PANTHER" id="PTHR39398:SF1">
    <property type="entry name" value="CSN8_PSMD8_EIF3K DOMAIN-CONTAINING PROTEIN"/>
    <property type="match status" value="1"/>
</dbReference>